<name>A0A9W7AVR5_9STRA</name>
<protein>
    <recommendedName>
        <fullName evidence="1">Ribosomal RNA methyltransferase FtsJ domain-containing protein</fullName>
    </recommendedName>
</protein>
<dbReference type="Gene3D" id="3.40.50.150">
    <property type="entry name" value="Vaccinia Virus protein VP39"/>
    <property type="match status" value="1"/>
</dbReference>
<evidence type="ECO:0000259" key="1">
    <source>
        <dbReference type="Pfam" id="PF01728"/>
    </source>
</evidence>
<organism evidence="2 3">
    <name type="scientific">Triparma laevis f. inornata</name>
    <dbReference type="NCBI Taxonomy" id="1714386"/>
    <lineage>
        <taxon>Eukaryota</taxon>
        <taxon>Sar</taxon>
        <taxon>Stramenopiles</taxon>
        <taxon>Ochrophyta</taxon>
        <taxon>Bolidophyceae</taxon>
        <taxon>Parmales</taxon>
        <taxon>Triparmaceae</taxon>
        <taxon>Triparma</taxon>
    </lineage>
</organism>
<evidence type="ECO:0000313" key="2">
    <source>
        <dbReference type="EMBL" id="GMH76387.1"/>
    </source>
</evidence>
<dbReference type="AlphaFoldDB" id="A0A9W7AVR5"/>
<dbReference type="EMBL" id="BLQM01000220">
    <property type="protein sequence ID" value="GMH76387.1"/>
    <property type="molecule type" value="Genomic_DNA"/>
</dbReference>
<dbReference type="PANTHER" id="PTHR37524:SF2">
    <property type="entry name" value="RIBOSOMAL RNA METHYLTRANSFERASE FTSJ DOMAIN-CONTAINING PROTEIN"/>
    <property type="match status" value="1"/>
</dbReference>
<reference evidence="3" key="1">
    <citation type="journal article" date="2023" name="Commun. Biol.">
        <title>Genome analysis of Parmales, the sister group of diatoms, reveals the evolutionary specialization of diatoms from phago-mixotrophs to photoautotrophs.</title>
        <authorList>
            <person name="Ban H."/>
            <person name="Sato S."/>
            <person name="Yoshikawa S."/>
            <person name="Yamada K."/>
            <person name="Nakamura Y."/>
            <person name="Ichinomiya M."/>
            <person name="Sato N."/>
            <person name="Blanc-Mathieu R."/>
            <person name="Endo H."/>
            <person name="Kuwata A."/>
            <person name="Ogata H."/>
        </authorList>
    </citation>
    <scope>NUCLEOTIDE SEQUENCE [LARGE SCALE GENOMIC DNA]</scope>
</reference>
<feature type="domain" description="Ribosomal RNA methyltransferase FtsJ" evidence="1">
    <location>
        <begin position="165"/>
        <end position="274"/>
    </location>
</feature>
<comment type="caution">
    <text evidence="2">The sequence shown here is derived from an EMBL/GenBank/DDBJ whole genome shotgun (WGS) entry which is preliminary data.</text>
</comment>
<dbReference type="GO" id="GO:0032259">
    <property type="term" value="P:methylation"/>
    <property type="evidence" value="ECO:0007669"/>
    <property type="project" value="InterPro"/>
</dbReference>
<dbReference type="SUPFAM" id="SSF53335">
    <property type="entry name" value="S-adenosyl-L-methionine-dependent methyltransferases"/>
    <property type="match status" value="1"/>
</dbReference>
<dbReference type="GO" id="GO:0008168">
    <property type="term" value="F:methyltransferase activity"/>
    <property type="evidence" value="ECO:0007669"/>
    <property type="project" value="InterPro"/>
</dbReference>
<accession>A0A9W7AVR5</accession>
<gene>
    <name evidence="2" type="ORF">TL16_g07061</name>
</gene>
<dbReference type="Pfam" id="PF01728">
    <property type="entry name" value="FtsJ"/>
    <property type="match status" value="1"/>
</dbReference>
<dbReference type="InterPro" id="IPR002877">
    <property type="entry name" value="RNA_MeTrfase_FtsJ_dom"/>
</dbReference>
<dbReference type="CDD" id="cd02440">
    <property type="entry name" value="AdoMet_MTases"/>
    <property type="match status" value="1"/>
</dbReference>
<sequence length="325" mass="36823">MSSLVLLTCGHSHKHRFINFLTTNLTSYSAKLSLNERSVLVFTLNPLTPSKLLSLNILLKSYLPIFSRYISSIFITSSRLSTYDVMINDASLIATNVTIKLSSTSSNLKTKLINDLPQEVKMTSKDNYTHSLTCIETSNEMYYYGLTVKSSMLIKNEDISFEPICRSYHKLSESLSSLNLKNLVALDVGSSPGGWTEYLLSQNVEKVISVDPGNMSEKLDEKRYTHLKMKFEESLPQIKSALGEDKIDILVCDANVNPHQTLVFLKTALQLLNEECIINLTLKLTNGKENLEEFKEEVRGLGFEDLEICWLFSNGRKERNLLIKR</sequence>
<dbReference type="Proteomes" id="UP001162640">
    <property type="component" value="Unassembled WGS sequence"/>
</dbReference>
<dbReference type="PANTHER" id="PTHR37524">
    <property type="entry name" value="RIBOSOMAL RNA LARGE SUBUNIT METHYLTRANSFERASE M"/>
    <property type="match status" value="1"/>
</dbReference>
<proteinExistence type="predicted"/>
<dbReference type="InterPro" id="IPR029063">
    <property type="entry name" value="SAM-dependent_MTases_sf"/>
</dbReference>
<evidence type="ECO:0000313" key="3">
    <source>
        <dbReference type="Proteomes" id="UP001162640"/>
    </source>
</evidence>